<name>A0AC34RM02_9BILA</name>
<dbReference type="WBParaSite" id="JU765_v2.g8011.t1">
    <property type="protein sequence ID" value="JU765_v2.g8011.t1"/>
    <property type="gene ID" value="JU765_v2.g8011"/>
</dbReference>
<organism evidence="1 2">
    <name type="scientific">Panagrolaimus sp. JU765</name>
    <dbReference type="NCBI Taxonomy" id="591449"/>
    <lineage>
        <taxon>Eukaryota</taxon>
        <taxon>Metazoa</taxon>
        <taxon>Ecdysozoa</taxon>
        <taxon>Nematoda</taxon>
        <taxon>Chromadorea</taxon>
        <taxon>Rhabditida</taxon>
        <taxon>Tylenchina</taxon>
        <taxon>Panagrolaimomorpha</taxon>
        <taxon>Panagrolaimoidea</taxon>
        <taxon>Panagrolaimidae</taxon>
        <taxon>Panagrolaimus</taxon>
    </lineage>
</organism>
<dbReference type="Proteomes" id="UP000887576">
    <property type="component" value="Unplaced"/>
</dbReference>
<evidence type="ECO:0000313" key="2">
    <source>
        <dbReference type="WBParaSite" id="JU765_v2.g8011.t1"/>
    </source>
</evidence>
<evidence type="ECO:0000313" key="1">
    <source>
        <dbReference type="Proteomes" id="UP000887576"/>
    </source>
</evidence>
<sequence length="150" mass="17298">MELYKDKFVTLHEDELVIKTYYFPVGTNVTIKTKDIVGVYYDEQKFMKDCGKIKGWGMSLNPVWWACDLKRGISSKNFNVVVDTGEWTKKGFSVVDIADFLEALRDVVDSTVEFRKGIPFDFPETVKDSESDKVGIIEKQPIHFEDDPKK</sequence>
<accession>A0AC34RM02</accession>
<reference evidence="2" key="1">
    <citation type="submission" date="2022-11" db="UniProtKB">
        <authorList>
            <consortium name="WormBaseParasite"/>
        </authorList>
    </citation>
    <scope>IDENTIFICATION</scope>
</reference>
<proteinExistence type="predicted"/>
<protein>
    <submittedName>
        <fullName evidence="2">Uncharacterized protein</fullName>
    </submittedName>
</protein>